<dbReference type="Proteomes" id="UP000244924">
    <property type="component" value="Unassembled WGS sequence"/>
</dbReference>
<evidence type="ECO:0000256" key="1">
    <source>
        <dbReference type="SAM" id="MobiDB-lite"/>
    </source>
</evidence>
<dbReference type="SUPFAM" id="SSF55961">
    <property type="entry name" value="Bet v1-like"/>
    <property type="match status" value="1"/>
</dbReference>
<dbReference type="Gene3D" id="3.30.530.20">
    <property type="match status" value="1"/>
</dbReference>
<keyword evidence="3" id="KW-1185">Reference proteome</keyword>
<dbReference type="RefSeq" id="WP_181366448.1">
    <property type="nucleotide sequence ID" value="NZ_OMOQ01000002.1"/>
</dbReference>
<protein>
    <recommendedName>
        <fullName evidence="4">Polyketide cyclase</fullName>
    </recommendedName>
</protein>
<dbReference type="Pfam" id="PF10604">
    <property type="entry name" value="Polyketide_cyc2"/>
    <property type="match status" value="1"/>
</dbReference>
<reference evidence="2 3" key="1">
    <citation type="submission" date="2018-03" db="EMBL/GenBank/DDBJ databases">
        <authorList>
            <person name="Keele B.F."/>
        </authorList>
    </citation>
    <scope>NUCLEOTIDE SEQUENCE [LARGE SCALE GENOMIC DNA]</scope>
    <source>
        <strain evidence="2 3">CECT 8626</strain>
    </source>
</reference>
<accession>A0A2R8BJZ3</accession>
<organism evidence="2 3">
    <name type="scientific">Albidovulum aquaemixtae</name>
    <dbReference type="NCBI Taxonomy" id="1542388"/>
    <lineage>
        <taxon>Bacteria</taxon>
        <taxon>Pseudomonadati</taxon>
        <taxon>Pseudomonadota</taxon>
        <taxon>Alphaproteobacteria</taxon>
        <taxon>Rhodobacterales</taxon>
        <taxon>Paracoccaceae</taxon>
        <taxon>Albidovulum</taxon>
    </lineage>
</organism>
<name>A0A2R8BJZ3_9RHOB</name>
<evidence type="ECO:0000313" key="3">
    <source>
        <dbReference type="Proteomes" id="UP000244924"/>
    </source>
</evidence>
<dbReference type="AlphaFoldDB" id="A0A2R8BJZ3"/>
<feature type="region of interest" description="Disordered" evidence="1">
    <location>
        <begin position="157"/>
        <end position="178"/>
    </location>
</feature>
<evidence type="ECO:0008006" key="4">
    <source>
        <dbReference type="Google" id="ProtNLM"/>
    </source>
</evidence>
<sequence length="178" mass="20219">MRARSNEFHIVTRWNVAATVREVADILADPEHFPRWWGDVYLGIRVLERGDANGEGARVAIRSKGRLPYELNWIATVIESRRPETWTVAAEGDLRGRGVWTLIQRGDDVVVDYDWRVFADRPILRALSPVLGPLFAWNHRWAMARGEDGLKAEVLRRRGGSPHQSGSGEPSSRARSIR</sequence>
<feature type="compositionally biased region" description="Polar residues" evidence="1">
    <location>
        <begin position="162"/>
        <end position="178"/>
    </location>
</feature>
<gene>
    <name evidence="2" type="ORF">DEA8626_02775</name>
</gene>
<dbReference type="EMBL" id="OMOQ01000002">
    <property type="protein sequence ID" value="SPH23709.1"/>
    <property type="molecule type" value="Genomic_DNA"/>
</dbReference>
<dbReference type="InterPro" id="IPR023393">
    <property type="entry name" value="START-like_dom_sf"/>
</dbReference>
<evidence type="ECO:0000313" key="2">
    <source>
        <dbReference type="EMBL" id="SPH23709.1"/>
    </source>
</evidence>
<dbReference type="InterPro" id="IPR019587">
    <property type="entry name" value="Polyketide_cyclase/dehydratase"/>
</dbReference>
<proteinExistence type="predicted"/>